<gene>
    <name evidence="1" type="ORF">MM415B01334_0006</name>
</gene>
<dbReference type="InterPro" id="IPR001451">
    <property type="entry name" value="Hexapep"/>
</dbReference>
<dbReference type="EMBL" id="MT141357">
    <property type="protein sequence ID" value="QJA59158.1"/>
    <property type="molecule type" value="Genomic_DNA"/>
</dbReference>
<dbReference type="PANTHER" id="PTHR43300:SF7">
    <property type="entry name" value="UDP-N-ACETYLBACILLOSAMINE N-ACETYLTRANSFERASE"/>
    <property type="match status" value="1"/>
</dbReference>
<dbReference type="InterPro" id="IPR050179">
    <property type="entry name" value="Trans_hexapeptide_repeat"/>
</dbReference>
<dbReference type="AlphaFoldDB" id="A0A6M3IPK3"/>
<reference evidence="1" key="1">
    <citation type="submission" date="2020-03" db="EMBL/GenBank/DDBJ databases">
        <title>The deep terrestrial virosphere.</title>
        <authorList>
            <person name="Holmfeldt K."/>
            <person name="Nilsson E."/>
            <person name="Simone D."/>
            <person name="Lopez-Fernandez M."/>
            <person name="Wu X."/>
            <person name="de Brujin I."/>
            <person name="Lundin D."/>
            <person name="Andersson A."/>
            <person name="Bertilsson S."/>
            <person name="Dopson M."/>
        </authorList>
    </citation>
    <scope>NUCLEOTIDE SEQUENCE</scope>
    <source>
        <strain evidence="1">MM415B01334</strain>
    </source>
</reference>
<keyword evidence="1" id="KW-0808">Transferase</keyword>
<protein>
    <submittedName>
        <fullName evidence="1">Putative hexapeptide repeat-containing transferase</fullName>
    </submittedName>
</protein>
<proteinExistence type="predicted"/>
<sequence length="262" mass="27196">MSTSIDNSGPFDRGAARRDIFEAVGRARAAGPDGKVGVAPYKLARSGDISWTRHPRDVSDFGGSILLGPHGCAGKPRDGLVVLCGAPRTAMAVLLQTLGDQVRRRPRVLGSPIVSGIGLCAIGGDGFGLIWEPTLGGYIRFPHYGSVVFGEDVHLGDGVVINCGCLGDTVIGNGARIDSRVFIAHGAQIGEHAVLVAGCIICGSAKIGARAWIGPGACVLNGVAVGERGYVGAMANVLRNVPPGEVWAGNPARKIRMRREDE</sequence>
<dbReference type="Pfam" id="PF00132">
    <property type="entry name" value="Hexapep"/>
    <property type="match status" value="1"/>
</dbReference>
<accession>A0A6M3IPK3</accession>
<dbReference type="InterPro" id="IPR011004">
    <property type="entry name" value="Trimer_LpxA-like_sf"/>
</dbReference>
<dbReference type="GO" id="GO:0016740">
    <property type="term" value="F:transferase activity"/>
    <property type="evidence" value="ECO:0007669"/>
    <property type="project" value="UniProtKB-KW"/>
</dbReference>
<name>A0A6M3IPK3_9ZZZZ</name>
<dbReference type="SUPFAM" id="SSF51161">
    <property type="entry name" value="Trimeric LpxA-like enzymes"/>
    <property type="match status" value="1"/>
</dbReference>
<organism evidence="1">
    <name type="scientific">viral metagenome</name>
    <dbReference type="NCBI Taxonomy" id="1070528"/>
    <lineage>
        <taxon>unclassified sequences</taxon>
        <taxon>metagenomes</taxon>
        <taxon>organismal metagenomes</taxon>
    </lineage>
</organism>
<dbReference type="PANTHER" id="PTHR43300">
    <property type="entry name" value="ACETYLTRANSFERASE"/>
    <property type="match status" value="1"/>
</dbReference>
<dbReference type="Gene3D" id="2.160.10.10">
    <property type="entry name" value="Hexapeptide repeat proteins"/>
    <property type="match status" value="1"/>
</dbReference>
<evidence type="ECO:0000313" key="1">
    <source>
        <dbReference type="EMBL" id="QJA59158.1"/>
    </source>
</evidence>